<accession>A0A1C6TA29</accession>
<keyword evidence="2" id="KW-1185">Reference proteome</keyword>
<organism evidence="1 2">
    <name type="scientific">Micromonospora pallida</name>
    <dbReference type="NCBI Taxonomy" id="145854"/>
    <lineage>
        <taxon>Bacteria</taxon>
        <taxon>Bacillati</taxon>
        <taxon>Actinomycetota</taxon>
        <taxon>Actinomycetes</taxon>
        <taxon>Micromonosporales</taxon>
        <taxon>Micromonosporaceae</taxon>
        <taxon>Micromonospora</taxon>
    </lineage>
</organism>
<dbReference type="EMBL" id="FMHW01000002">
    <property type="protein sequence ID" value="SCL38638.1"/>
    <property type="molecule type" value="Genomic_DNA"/>
</dbReference>
<dbReference type="OrthoDB" id="9796523at2"/>
<gene>
    <name evidence="1" type="ORF">GA0074692_5081</name>
</gene>
<protein>
    <submittedName>
        <fullName evidence="1">RloB-like protein</fullName>
    </submittedName>
</protein>
<dbReference type="InterPro" id="IPR025591">
    <property type="entry name" value="RloB"/>
</dbReference>
<dbReference type="Proteomes" id="UP000198959">
    <property type="component" value="Unassembled WGS sequence"/>
</dbReference>
<name>A0A1C6TA29_9ACTN</name>
<dbReference type="Pfam" id="PF13707">
    <property type="entry name" value="RloB"/>
    <property type="match status" value="1"/>
</dbReference>
<dbReference type="RefSeq" id="WP_091648146.1">
    <property type="nucleotide sequence ID" value="NZ_FMHW01000002.1"/>
</dbReference>
<dbReference type="STRING" id="145854.GA0074692_5081"/>
<dbReference type="AlphaFoldDB" id="A0A1C6TA29"/>
<proteinExistence type="predicted"/>
<reference evidence="2" key="1">
    <citation type="submission" date="2016-06" db="EMBL/GenBank/DDBJ databases">
        <authorList>
            <person name="Varghese N."/>
            <person name="Submissions Spin"/>
        </authorList>
    </citation>
    <scope>NUCLEOTIDE SEQUENCE [LARGE SCALE GENOMIC DNA]</scope>
    <source>
        <strain evidence="2">DSM 43817</strain>
    </source>
</reference>
<sequence length="207" mass="23744">MSTRRTRAKDLRRPVARRPERRTIVVFCEGEASEPDYLNALKRLPEVRDNTAISIEVDPRQGAPITLVQRAMARAEDDEVDECWCVFDVEWPQNHPRLAEAVQLATRHGIRLAISNPCFELWLILHFTDQTAFLTTTEAERRSRKLDGRPGKRIDGPRYAELRKVAARRAATLDRRHAANQTRFPADNPSSTMYELLMAIEPDLGSR</sequence>
<evidence type="ECO:0000313" key="2">
    <source>
        <dbReference type="Proteomes" id="UP000198959"/>
    </source>
</evidence>
<evidence type="ECO:0000313" key="1">
    <source>
        <dbReference type="EMBL" id="SCL38638.1"/>
    </source>
</evidence>